<sequence length="47" mass="5598">MTENSGYVHSFANEFRVLKGLYLELKHCHRRICENGKVIINRGFRNF</sequence>
<accession>A0A975GMI1</accession>
<proteinExistence type="predicted"/>
<name>A0A975GMI1_9BACT</name>
<dbReference type="KEGG" id="dmm:dnm_027380"/>
<gene>
    <name evidence="1" type="ORF">dnm_027380</name>
</gene>
<evidence type="ECO:0000313" key="2">
    <source>
        <dbReference type="Proteomes" id="UP000663722"/>
    </source>
</evidence>
<keyword evidence="2" id="KW-1185">Reference proteome</keyword>
<evidence type="ECO:0000313" key="1">
    <source>
        <dbReference type="EMBL" id="QTA86714.1"/>
    </source>
</evidence>
<dbReference type="Proteomes" id="UP000663722">
    <property type="component" value="Chromosome"/>
</dbReference>
<protein>
    <submittedName>
        <fullName evidence="1">Uncharacterized protein</fullName>
    </submittedName>
</protein>
<organism evidence="1 2">
    <name type="scientific">Desulfonema magnum</name>
    <dbReference type="NCBI Taxonomy" id="45655"/>
    <lineage>
        <taxon>Bacteria</taxon>
        <taxon>Pseudomonadati</taxon>
        <taxon>Thermodesulfobacteriota</taxon>
        <taxon>Desulfobacteria</taxon>
        <taxon>Desulfobacterales</taxon>
        <taxon>Desulfococcaceae</taxon>
        <taxon>Desulfonema</taxon>
    </lineage>
</organism>
<reference evidence="1" key="1">
    <citation type="journal article" date="2021" name="Microb. Physiol.">
        <title>Proteogenomic Insights into the Physiology of Marine, Sulfate-Reducing, Filamentous Desulfonema limicola and Desulfonema magnum.</title>
        <authorList>
            <person name="Schnaars V."/>
            <person name="Wohlbrand L."/>
            <person name="Scheve S."/>
            <person name="Hinrichs C."/>
            <person name="Reinhardt R."/>
            <person name="Rabus R."/>
        </authorList>
    </citation>
    <scope>NUCLEOTIDE SEQUENCE</scope>
    <source>
        <strain evidence="1">4be13</strain>
    </source>
</reference>
<dbReference type="AlphaFoldDB" id="A0A975GMI1"/>
<dbReference type="EMBL" id="CP061800">
    <property type="protein sequence ID" value="QTA86714.1"/>
    <property type="molecule type" value="Genomic_DNA"/>
</dbReference>